<dbReference type="PATRIC" id="fig|1447256.3.peg.1119"/>
<evidence type="ECO:0000313" key="2">
    <source>
        <dbReference type="EMBL" id="KLE00328.1"/>
    </source>
</evidence>
<reference evidence="2 3" key="1">
    <citation type="submission" date="2014-01" db="EMBL/GenBank/DDBJ databases">
        <title>Development of a Comparative Genomic Fingerprinting Assay for High Resolution Genotyping of Arcobacter butzleri.</title>
        <authorList>
            <person name="Webb A.L."/>
            <person name="Inglis G.D."/>
            <person name="Kruczkiewicz P."/>
            <person name="Selinger L.B."/>
            <person name="Taboada E.N."/>
        </authorList>
    </citation>
    <scope>NUCLEOTIDE SEQUENCE [LARGE SCALE GENOMIC DNA]</scope>
    <source>
        <strain evidence="2 3">L348</strain>
    </source>
</reference>
<protein>
    <recommendedName>
        <fullName evidence="1">Smf/DprA SLOG domain-containing protein</fullName>
    </recommendedName>
</protein>
<dbReference type="AlphaFoldDB" id="A0A0G9K7X8"/>
<dbReference type="RefSeq" id="WP_046996643.1">
    <property type="nucleotide sequence ID" value="NZ_JAIQ01000085.1"/>
</dbReference>
<name>A0A0G9K7X8_9BACT</name>
<feature type="domain" description="Smf/DprA SLOG" evidence="1">
    <location>
        <begin position="11"/>
        <end position="62"/>
    </location>
</feature>
<organism evidence="2 3">
    <name type="scientific">Aliarcobacter butzleri L348</name>
    <dbReference type="NCBI Taxonomy" id="1447256"/>
    <lineage>
        <taxon>Bacteria</taxon>
        <taxon>Pseudomonadati</taxon>
        <taxon>Campylobacterota</taxon>
        <taxon>Epsilonproteobacteria</taxon>
        <taxon>Campylobacterales</taxon>
        <taxon>Arcobacteraceae</taxon>
        <taxon>Aliarcobacter</taxon>
    </lineage>
</organism>
<dbReference type="Pfam" id="PF02481">
    <property type="entry name" value="DNA_processg_A"/>
    <property type="match status" value="1"/>
</dbReference>
<dbReference type="InterPro" id="IPR057666">
    <property type="entry name" value="DrpA_SLOG"/>
</dbReference>
<dbReference type="Gene3D" id="3.40.50.450">
    <property type="match status" value="1"/>
</dbReference>
<proteinExistence type="predicted"/>
<comment type="caution">
    <text evidence="2">The sequence shown here is derived from an EMBL/GenBank/DDBJ whole genome shotgun (WGS) entry which is preliminary data.</text>
</comment>
<gene>
    <name evidence="2" type="ORF">AA20_05750</name>
</gene>
<dbReference type="Proteomes" id="UP000035514">
    <property type="component" value="Unassembled WGS sequence"/>
</dbReference>
<dbReference type="EMBL" id="JAIQ01000085">
    <property type="protein sequence ID" value="KLE00328.1"/>
    <property type="molecule type" value="Genomic_DNA"/>
</dbReference>
<sequence length="82" mass="9838">MIKTIDFRISELLSMKKYPNEIFYIGNCELLKKRKISIIGTRKPNSYTKEFTHKLASNVTYNNKLKYTRISLNEIFYSFKNF</sequence>
<evidence type="ECO:0000259" key="1">
    <source>
        <dbReference type="Pfam" id="PF02481"/>
    </source>
</evidence>
<accession>A0A0G9K7X8</accession>
<evidence type="ECO:0000313" key="3">
    <source>
        <dbReference type="Proteomes" id="UP000035514"/>
    </source>
</evidence>
<dbReference type="GO" id="GO:0009294">
    <property type="term" value="P:DNA-mediated transformation"/>
    <property type="evidence" value="ECO:0007669"/>
    <property type="project" value="InterPro"/>
</dbReference>